<protein>
    <submittedName>
        <fullName evidence="1">Uncharacterized protein</fullName>
    </submittedName>
</protein>
<evidence type="ECO:0000313" key="2">
    <source>
        <dbReference type="Proteomes" id="UP000054018"/>
    </source>
</evidence>
<dbReference type="OrthoDB" id="2691745at2759"/>
<proteinExistence type="predicted"/>
<reference evidence="2" key="2">
    <citation type="submission" date="2015-01" db="EMBL/GenBank/DDBJ databases">
        <title>Evolutionary Origins and Diversification of the Mycorrhizal Mutualists.</title>
        <authorList>
            <consortium name="DOE Joint Genome Institute"/>
            <consortium name="Mycorrhizal Genomics Consortium"/>
            <person name="Kohler A."/>
            <person name="Kuo A."/>
            <person name="Nagy L.G."/>
            <person name="Floudas D."/>
            <person name="Copeland A."/>
            <person name="Barry K.W."/>
            <person name="Cichocki N."/>
            <person name="Veneault-Fourrey C."/>
            <person name="LaButti K."/>
            <person name="Lindquist E.A."/>
            <person name="Lipzen A."/>
            <person name="Lundell T."/>
            <person name="Morin E."/>
            <person name="Murat C."/>
            <person name="Riley R."/>
            <person name="Ohm R."/>
            <person name="Sun H."/>
            <person name="Tunlid A."/>
            <person name="Henrissat B."/>
            <person name="Grigoriev I.V."/>
            <person name="Hibbett D.S."/>
            <person name="Martin F."/>
        </authorList>
    </citation>
    <scope>NUCLEOTIDE SEQUENCE [LARGE SCALE GENOMIC DNA]</scope>
    <source>
        <strain evidence="2">441</strain>
    </source>
</reference>
<sequence length="87" mass="10021">LNRTETLNSSITKEAKKYIMLYHFWVTDHVFPMTFKPNVNPCSPSCWSLPKAKIEGMATELYNFIPKSLHESVEQYPHFGIVICSSP</sequence>
<reference evidence="1 2" key="1">
    <citation type="submission" date="2014-04" db="EMBL/GenBank/DDBJ databases">
        <authorList>
            <consortium name="DOE Joint Genome Institute"/>
            <person name="Kuo A."/>
            <person name="Kohler A."/>
            <person name="Costa M.D."/>
            <person name="Nagy L.G."/>
            <person name="Floudas D."/>
            <person name="Copeland A."/>
            <person name="Barry K.W."/>
            <person name="Cichocki N."/>
            <person name="Veneault-Fourrey C."/>
            <person name="LaButti K."/>
            <person name="Lindquist E.A."/>
            <person name="Lipzen A."/>
            <person name="Lundell T."/>
            <person name="Morin E."/>
            <person name="Murat C."/>
            <person name="Sun H."/>
            <person name="Tunlid A."/>
            <person name="Henrissat B."/>
            <person name="Grigoriev I.V."/>
            <person name="Hibbett D.S."/>
            <person name="Martin F."/>
            <person name="Nordberg H.P."/>
            <person name="Cantor M.N."/>
            <person name="Hua S.X."/>
        </authorList>
    </citation>
    <scope>NUCLEOTIDE SEQUENCE [LARGE SCALE GENOMIC DNA]</scope>
    <source>
        <strain evidence="1 2">441</strain>
    </source>
</reference>
<keyword evidence="2" id="KW-1185">Reference proteome</keyword>
<feature type="non-terminal residue" evidence="1">
    <location>
        <position position="1"/>
    </location>
</feature>
<name>A0A0C9ZT30_9AGAM</name>
<evidence type="ECO:0000313" key="1">
    <source>
        <dbReference type="EMBL" id="KIK25417.1"/>
    </source>
</evidence>
<dbReference type="EMBL" id="KN833708">
    <property type="protein sequence ID" value="KIK25417.1"/>
    <property type="molecule type" value="Genomic_DNA"/>
</dbReference>
<gene>
    <name evidence="1" type="ORF">PISMIDRAFT_96900</name>
</gene>
<dbReference type="AlphaFoldDB" id="A0A0C9ZT30"/>
<dbReference type="HOGENOM" id="CLU_160848_0_0_1"/>
<dbReference type="Proteomes" id="UP000054018">
    <property type="component" value="Unassembled WGS sequence"/>
</dbReference>
<organism evidence="1 2">
    <name type="scientific">Pisolithus microcarpus 441</name>
    <dbReference type="NCBI Taxonomy" id="765257"/>
    <lineage>
        <taxon>Eukaryota</taxon>
        <taxon>Fungi</taxon>
        <taxon>Dikarya</taxon>
        <taxon>Basidiomycota</taxon>
        <taxon>Agaricomycotina</taxon>
        <taxon>Agaricomycetes</taxon>
        <taxon>Agaricomycetidae</taxon>
        <taxon>Boletales</taxon>
        <taxon>Sclerodermatineae</taxon>
        <taxon>Pisolithaceae</taxon>
        <taxon>Pisolithus</taxon>
    </lineage>
</organism>
<accession>A0A0C9ZT30</accession>